<feature type="region of interest" description="Disordered" evidence="1">
    <location>
        <begin position="150"/>
        <end position="186"/>
    </location>
</feature>
<proteinExistence type="predicted"/>
<sequence length="223" mass="24898">MTSIINIFVLIIGIIAINGEALNSSNDTDIPSGETLNSSNDTDLPSSRVSDRDLLDTLESMNLVPFFVRSQRKCDGIIGFFGCITTDRSIINPLDIRPKSESIDIMPIGSKHRIRRERQQAVVKTKGSDDGTNSVMSLLARSSSPLRSLIRNRSRRSASTPETSSNKNTTVELHPTHVSNQPPKLSNNQRLLMDSLMSLTSPYFLLVPNKDYYQSDEQKMYYS</sequence>
<dbReference type="KEGG" id="api:100572687"/>
<keyword evidence="4" id="KW-1185">Reference proteome</keyword>
<dbReference type="Proteomes" id="UP000007819">
    <property type="component" value="Chromosome X"/>
</dbReference>
<feature type="signal peptide" evidence="2">
    <location>
        <begin position="1"/>
        <end position="21"/>
    </location>
</feature>
<evidence type="ECO:0000256" key="2">
    <source>
        <dbReference type="SAM" id="SignalP"/>
    </source>
</evidence>
<dbReference type="GeneID" id="100572687"/>
<feature type="region of interest" description="Disordered" evidence="1">
    <location>
        <begin position="28"/>
        <end position="47"/>
    </location>
</feature>
<accession>A0A8R2JWI6</accession>
<feature type="chain" id="PRO_5035798551" evidence="2">
    <location>
        <begin position="22"/>
        <end position="223"/>
    </location>
</feature>
<reference evidence="4" key="1">
    <citation type="submission" date="2010-06" db="EMBL/GenBank/DDBJ databases">
        <authorList>
            <person name="Jiang H."/>
            <person name="Abraham K."/>
            <person name="Ali S."/>
            <person name="Alsbrooks S.L."/>
            <person name="Anim B.N."/>
            <person name="Anosike U.S."/>
            <person name="Attaway T."/>
            <person name="Bandaranaike D.P."/>
            <person name="Battles P.K."/>
            <person name="Bell S.N."/>
            <person name="Bell A.V."/>
            <person name="Beltran B."/>
            <person name="Bickham C."/>
            <person name="Bustamante Y."/>
            <person name="Caleb T."/>
            <person name="Canada A."/>
            <person name="Cardenas V."/>
            <person name="Carter K."/>
            <person name="Chacko J."/>
            <person name="Chandrabose M.N."/>
            <person name="Chavez D."/>
            <person name="Chavez A."/>
            <person name="Chen L."/>
            <person name="Chu H.-S."/>
            <person name="Claassen K.J."/>
            <person name="Cockrell R."/>
            <person name="Collins M."/>
            <person name="Cooper J.A."/>
            <person name="Cree A."/>
            <person name="Curry S.M."/>
            <person name="Da Y."/>
            <person name="Dao M.D."/>
            <person name="Das B."/>
            <person name="Davila M.-L."/>
            <person name="Davy-Carroll L."/>
            <person name="Denson S."/>
            <person name="Dinh H."/>
            <person name="Ebong V.E."/>
            <person name="Edwards J.R."/>
            <person name="Egan A."/>
            <person name="El-Daye J."/>
            <person name="Escobedo L."/>
            <person name="Fernandez S."/>
            <person name="Fernando P.R."/>
            <person name="Flagg N."/>
            <person name="Forbes L.D."/>
            <person name="Fowler R.G."/>
            <person name="Fu Q."/>
            <person name="Gabisi R.A."/>
            <person name="Ganer J."/>
            <person name="Garbino Pronczuk A."/>
            <person name="Garcia R.M."/>
            <person name="Garner T."/>
            <person name="Garrett T.E."/>
            <person name="Gonzalez D.A."/>
            <person name="Hamid H."/>
            <person name="Hawkins E.S."/>
            <person name="Hirani K."/>
            <person name="Hogues M.E."/>
            <person name="Hollins B."/>
            <person name="Hsiao C.-H."/>
            <person name="Jabil R."/>
            <person name="James M.L."/>
            <person name="Jhangiani S.N."/>
            <person name="Johnson B."/>
            <person name="Johnson Q."/>
            <person name="Joshi V."/>
            <person name="Kalu J.B."/>
            <person name="Kam C."/>
            <person name="Kashfia A."/>
            <person name="Keebler J."/>
            <person name="Kisamo H."/>
            <person name="Kovar C.L."/>
            <person name="Lago L.A."/>
            <person name="Lai C.-Y."/>
            <person name="Laidlaw J."/>
            <person name="Lara F."/>
            <person name="Le T.-K."/>
            <person name="Lee S.L."/>
            <person name="Legall F.H."/>
            <person name="Lemon S.J."/>
            <person name="Lewis L.R."/>
            <person name="Li B."/>
            <person name="Liu Y."/>
            <person name="Liu Y.-S."/>
            <person name="Lopez J."/>
            <person name="Lozado R.J."/>
            <person name="Lu J."/>
            <person name="Madu R.C."/>
            <person name="Maheshwari M."/>
            <person name="Maheshwari R."/>
            <person name="Malloy K."/>
            <person name="Martinez E."/>
            <person name="Mathew T."/>
            <person name="Mercado I.C."/>
            <person name="Mercado C."/>
            <person name="Meyer B."/>
            <person name="Montgomery K."/>
            <person name="Morgan M.B."/>
            <person name="Munidasa M."/>
            <person name="Nazareth L.V."/>
            <person name="Nelson J."/>
            <person name="Ng B.M."/>
            <person name="Nguyen N.B."/>
            <person name="Nguyen P.Q."/>
            <person name="Nguyen T."/>
            <person name="Obregon M."/>
            <person name="Okwuonu G.O."/>
            <person name="Onwere C.G."/>
            <person name="Orozco G."/>
            <person name="Parra A."/>
            <person name="Patel S."/>
            <person name="Patil S."/>
            <person name="Perez A."/>
            <person name="Perez Y."/>
            <person name="Pham C."/>
            <person name="Primus E.L."/>
            <person name="Pu L.-L."/>
            <person name="Puazo M."/>
            <person name="Qin X."/>
            <person name="Quiroz J.B."/>
            <person name="Reese J."/>
            <person name="Richards S."/>
            <person name="Rives C.M."/>
            <person name="Robberts R."/>
            <person name="Ruiz S.J."/>
            <person name="Ruiz M.J."/>
            <person name="Santibanez J."/>
            <person name="Schneider B.W."/>
            <person name="Sisson I."/>
            <person name="Smith M."/>
            <person name="Sodergren E."/>
            <person name="Song X.-Z."/>
            <person name="Song B.B."/>
            <person name="Summersgill H."/>
            <person name="Thelus R."/>
            <person name="Thornton R.D."/>
            <person name="Trejos Z.Y."/>
            <person name="Usmani K."/>
            <person name="Vattathil S."/>
            <person name="Villasana D."/>
            <person name="Walker D.L."/>
            <person name="Wang S."/>
            <person name="Wang K."/>
            <person name="White C.S."/>
            <person name="Williams A.C."/>
            <person name="Williamson J."/>
            <person name="Wilson K."/>
            <person name="Woghiren I.O."/>
            <person name="Woodworth J.R."/>
            <person name="Worley K.C."/>
            <person name="Wright R.A."/>
            <person name="Wu W."/>
            <person name="Young L."/>
            <person name="Zhang L."/>
            <person name="Zhang J."/>
            <person name="Zhu Y."/>
            <person name="Muzny D.M."/>
            <person name="Weinstock G."/>
            <person name="Gibbs R.A."/>
        </authorList>
    </citation>
    <scope>NUCLEOTIDE SEQUENCE [LARGE SCALE GENOMIC DNA]</scope>
    <source>
        <strain evidence="4">LSR1</strain>
    </source>
</reference>
<dbReference type="OrthoDB" id="6631074at2759"/>
<evidence type="ECO:0000313" key="3">
    <source>
        <dbReference type="EnsemblMetazoa" id="XP_029348711.1"/>
    </source>
</evidence>
<evidence type="ECO:0000256" key="1">
    <source>
        <dbReference type="SAM" id="MobiDB-lite"/>
    </source>
</evidence>
<organism evidence="3 4">
    <name type="scientific">Acyrthosiphon pisum</name>
    <name type="common">Pea aphid</name>
    <dbReference type="NCBI Taxonomy" id="7029"/>
    <lineage>
        <taxon>Eukaryota</taxon>
        <taxon>Metazoa</taxon>
        <taxon>Ecdysozoa</taxon>
        <taxon>Arthropoda</taxon>
        <taxon>Hexapoda</taxon>
        <taxon>Insecta</taxon>
        <taxon>Pterygota</taxon>
        <taxon>Neoptera</taxon>
        <taxon>Paraneoptera</taxon>
        <taxon>Hemiptera</taxon>
        <taxon>Sternorrhyncha</taxon>
        <taxon>Aphidomorpha</taxon>
        <taxon>Aphidoidea</taxon>
        <taxon>Aphididae</taxon>
        <taxon>Macrosiphini</taxon>
        <taxon>Acyrthosiphon</taxon>
    </lineage>
</organism>
<protein>
    <submittedName>
        <fullName evidence="3">Uncharacterized protein</fullName>
    </submittedName>
</protein>
<feature type="compositionally biased region" description="Polar residues" evidence="1">
    <location>
        <begin position="160"/>
        <end position="186"/>
    </location>
</feature>
<evidence type="ECO:0000313" key="4">
    <source>
        <dbReference type="Proteomes" id="UP000007819"/>
    </source>
</evidence>
<dbReference type="RefSeq" id="XP_029348711.1">
    <property type="nucleotide sequence ID" value="XM_029492851.1"/>
</dbReference>
<reference evidence="3" key="2">
    <citation type="submission" date="2022-06" db="UniProtKB">
        <authorList>
            <consortium name="EnsemblMetazoa"/>
        </authorList>
    </citation>
    <scope>IDENTIFICATION</scope>
</reference>
<name>A0A8R2JWI6_ACYPI</name>
<dbReference type="AlphaFoldDB" id="A0A8R2JWI6"/>
<dbReference type="EnsemblMetazoa" id="XM_029492851.1">
    <property type="protein sequence ID" value="XP_029348711.1"/>
    <property type="gene ID" value="LOC100572687"/>
</dbReference>
<keyword evidence="2" id="KW-0732">Signal</keyword>